<evidence type="ECO:0000313" key="4">
    <source>
        <dbReference type="Proteomes" id="UP001428817"/>
    </source>
</evidence>
<reference evidence="4" key="1">
    <citation type="journal article" date="2019" name="Int. J. Syst. Evol. Microbiol.">
        <title>The Global Catalogue of Microorganisms (GCM) 10K type strain sequencing project: providing services to taxonomists for standard genome sequencing and annotation.</title>
        <authorList>
            <consortium name="The Broad Institute Genomics Platform"/>
            <consortium name="The Broad Institute Genome Sequencing Center for Infectious Disease"/>
            <person name="Wu L."/>
            <person name="Ma J."/>
        </authorList>
    </citation>
    <scope>NUCLEOTIDE SEQUENCE [LARGE SCALE GENOMIC DNA]</scope>
    <source>
        <strain evidence="4">JCM 18303</strain>
    </source>
</reference>
<evidence type="ECO:0000313" key="3">
    <source>
        <dbReference type="EMBL" id="GAA5154727.1"/>
    </source>
</evidence>
<comment type="caution">
    <text evidence="3">The sequence shown here is derived from an EMBL/GenBank/DDBJ whole genome shotgun (WGS) entry which is preliminary data.</text>
</comment>
<sequence length="273" mass="30081">MRQAGLGRALAVLAGLLVVLAGGVSCAKKPPPDPPQPEMSALDAVPDRGELRVCSTGDYRPFTYHDPRTDRWTGIDIDMAGDLARKLGARLTIVPTQWKTVADDVAADRCDIAMGGISIELGRARKAAFSDPYLIDGKAPITRCATLARFQNLDLIDRPGVRVVVNPGGTNEAFANERLKRANVTVHPDNNTIFEEIVANRADVMITDASEARWQSKQHPELCAVNPERPLSFGPKAYLLPRGDVVFQQWVNDWLRMSIGDGTYQRFSRTWMN</sequence>
<dbReference type="EMBL" id="BAABJP010000008">
    <property type="protein sequence ID" value="GAA5154727.1"/>
    <property type="molecule type" value="Genomic_DNA"/>
</dbReference>
<dbReference type="SMART" id="SM00062">
    <property type="entry name" value="PBPb"/>
    <property type="match status" value="1"/>
</dbReference>
<dbReference type="PANTHER" id="PTHR35936">
    <property type="entry name" value="MEMBRANE-BOUND LYTIC MUREIN TRANSGLYCOSYLASE F"/>
    <property type="match status" value="1"/>
</dbReference>
<dbReference type="RefSeq" id="WP_185061513.1">
    <property type="nucleotide sequence ID" value="NZ_BAABJP010000008.1"/>
</dbReference>
<protein>
    <submittedName>
        <fullName evidence="3">Transporter substrate-binding domain-containing protein</fullName>
    </submittedName>
</protein>
<dbReference type="Gene3D" id="3.40.190.10">
    <property type="entry name" value="Periplasmic binding protein-like II"/>
    <property type="match status" value="2"/>
</dbReference>
<evidence type="ECO:0000259" key="2">
    <source>
        <dbReference type="SMART" id="SM00062"/>
    </source>
</evidence>
<name>A0ABP9Q050_9PSEU</name>
<keyword evidence="4" id="KW-1185">Reference proteome</keyword>
<accession>A0ABP9Q050</accession>
<proteinExistence type="predicted"/>
<organism evidence="3 4">
    <name type="scientific">Pseudonocardia eucalypti</name>
    <dbReference type="NCBI Taxonomy" id="648755"/>
    <lineage>
        <taxon>Bacteria</taxon>
        <taxon>Bacillati</taxon>
        <taxon>Actinomycetota</taxon>
        <taxon>Actinomycetes</taxon>
        <taxon>Pseudonocardiales</taxon>
        <taxon>Pseudonocardiaceae</taxon>
        <taxon>Pseudonocardia</taxon>
    </lineage>
</organism>
<keyword evidence="1" id="KW-0732">Signal</keyword>
<dbReference type="Proteomes" id="UP001428817">
    <property type="component" value="Unassembled WGS sequence"/>
</dbReference>
<gene>
    <name evidence="3" type="ORF">GCM10023321_27050</name>
</gene>
<dbReference type="SUPFAM" id="SSF53850">
    <property type="entry name" value="Periplasmic binding protein-like II"/>
    <property type="match status" value="1"/>
</dbReference>
<dbReference type="InterPro" id="IPR001638">
    <property type="entry name" value="Solute-binding_3/MltF_N"/>
</dbReference>
<dbReference type="PROSITE" id="PS51257">
    <property type="entry name" value="PROKAR_LIPOPROTEIN"/>
    <property type="match status" value="1"/>
</dbReference>
<dbReference type="PANTHER" id="PTHR35936:SF19">
    <property type="entry name" value="AMINO-ACID-BINDING PROTEIN YXEM-RELATED"/>
    <property type="match status" value="1"/>
</dbReference>
<evidence type="ECO:0000256" key="1">
    <source>
        <dbReference type="ARBA" id="ARBA00022729"/>
    </source>
</evidence>
<dbReference type="Pfam" id="PF00497">
    <property type="entry name" value="SBP_bac_3"/>
    <property type="match status" value="1"/>
</dbReference>
<feature type="domain" description="Solute-binding protein family 3/N-terminal" evidence="2">
    <location>
        <begin position="50"/>
        <end position="273"/>
    </location>
</feature>